<organism evidence="1 2">
    <name type="scientific">Williamsia sterculiae</name>
    <dbReference type="NCBI Taxonomy" id="1344003"/>
    <lineage>
        <taxon>Bacteria</taxon>
        <taxon>Bacillati</taxon>
        <taxon>Actinomycetota</taxon>
        <taxon>Actinomycetes</taxon>
        <taxon>Mycobacteriales</taxon>
        <taxon>Nocardiaceae</taxon>
        <taxon>Williamsia</taxon>
    </lineage>
</organism>
<keyword evidence="2" id="KW-1185">Reference proteome</keyword>
<accession>A0A1N7HAV8</accession>
<protein>
    <submittedName>
        <fullName evidence="1">Tyrosyl-DNA phosphodiesterase</fullName>
    </submittedName>
</protein>
<dbReference type="Gene3D" id="3.30.870.10">
    <property type="entry name" value="Endonuclease Chain A"/>
    <property type="match status" value="2"/>
</dbReference>
<proteinExistence type="predicted"/>
<dbReference type="SUPFAM" id="SSF56024">
    <property type="entry name" value="Phospholipase D/nuclease"/>
    <property type="match status" value="1"/>
</dbReference>
<name>A0A1N7HAV8_9NOCA</name>
<dbReference type="EMBL" id="FTNT01000014">
    <property type="protein sequence ID" value="SIS21996.1"/>
    <property type="molecule type" value="Genomic_DNA"/>
</dbReference>
<sequence length="671" mass="73439">MTTRKLLDNWSAPDDAGTAVACLATTFTFDPQFFTDDCLSRFLALTAVTGEGDKASSISAVVEEEQRLAEVAAISVLIDRGTAADKRNLRWDILPIPVSTGLLHAKAAVLIWEYHCRIVIGSANLTPAGYRTQIESAVAFDIRDGCELSSEPLLAISDELSSYLDLLPIDSGKARDRAYGTLRTLRERINEHALQSGSHTMRVTVSPSSPGVCPLDAFDGSWGSRKRPLTASILSPFWDNHSPNVTDKVRSCLTGIPAAQRSLTAVIGENHEGAWQAPTALADRVDHVRALERTDSERRALHAKAILLENDEWTSALIGSSNATIAGLGLSDNQGHRELNVWIGAPRSSQVGKALRALVRADKNVDLTTEPVSDENDEEQMLPALPLFFSWCTIFVEKSSASVRLSFATDRESTSTWAVREPQGAVLLTSDQWREHKDAHLVLPIDRKAIPTVFDVTWSDNGSQEMSGTWVATIDDTAHLPAPDELSSLTAEHLLLALKSTQPFPANVEDACRQLERQAAVQDDNILDPLRSFDSTSLLMHRMRRHSESLLGLKGRLQRPTKSLEILENRLQGFFGPVSIAQRMVDEARVGERTFDSETSFLIAEIALTVAGIDWHSTAVACDVVGVRMATDRAVTDLEALSHDEAVEPSDPSVRAYIGRAFEHARQTCGL</sequence>
<dbReference type="STRING" id="1344003.SAMN05445060_3860"/>
<evidence type="ECO:0000313" key="1">
    <source>
        <dbReference type="EMBL" id="SIS21996.1"/>
    </source>
</evidence>
<dbReference type="Proteomes" id="UP000186218">
    <property type="component" value="Unassembled WGS sequence"/>
</dbReference>
<dbReference type="AlphaFoldDB" id="A0A1N7HAV8"/>
<dbReference type="OrthoDB" id="4475112at2"/>
<reference evidence="1 2" key="1">
    <citation type="submission" date="2017-01" db="EMBL/GenBank/DDBJ databases">
        <authorList>
            <person name="Mah S.A."/>
            <person name="Swanson W.J."/>
            <person name="Moy G.W."/>
            <person name="Vacquier V.D."/>
        </authorList>
    </citation>
    <scope>NUCLEOTIDE SEQUENCE [LARGE SCALE GENOMIC DNA]</scope>
    <source>
        <strain evidence="1 2">CPCC 203464</strain>
    </source>
</reference>
<dbReference type="RefSeq" id="WP_076482667.1">
    <property type="nucleotide sequence ID" value="NZ_FTNT01000014.1"/>
</dbReference>
<gene>
    <name evidence="1" type="ORF">SAMN05445060_3860</name>
</gene>
<evidence type="ECO:0000313" key="2">
    <source>
        <dbReference type="Proteomes" id="UP000186218"/>
    </source>
</evidence>